<accession>A0ABT0C5L5</accession>
<dbReference type="PANTHER" id="PTHR47197:SF3">
    <property type="entry name" value="DIHYDRO-HEME D1 DEHYDROGENASE"/>
    <property type="match status" value="1"/>
</dbReference>
<dbReference type="InterPro" id="IPR015943">
    <property type="entry name" value="WD40/YVTN_repeat-like_dom_sf"/>
</dbReference>
<sequence>MKRSNVLKTWAMIAALALPMVACDEDEPGIDDKPTVDPSTYGLLILNRGNYNMNNASLNLYDMESAQMTDLYKTANGKALGESAQDMLVYGSKIYVGVTYSNCLSVLEKDGTLVKQIQPTRTNDKGEQEPMNPRYMAAANGKVFAAYYSGHSVAVLDTASLEIEKVIPVGRYPEQLVVANNKLYVANSGGGDYPNYGNTVSVIDLNTLAVEKEIEVVLNPVNMVADSEGDVYLASMGNYNQASEGQEAINNTLQRIDGQTGEVTVMGNGTKLAIANDKLYVIYANYYDTNITYKIYDAKTEQVVSENFITDGTKIASPNSIDVDPLTDLVYITNSSYGETASIYVFTPDGKLNGTPIDCGGYDTQEVGFLTK</sequence>
<dbReference type="InterPro" id="IPR031815">
    <property type="entry name" value="DUF5074"/>
</dbReference>
<reference evidence="2 3" key="1">
    <citation type="submission" date="2022-03" db="EMBL/GenBank/DDBJ databases">
        <title>Parabacteroides sp. nov. isolated from swine feces.</title>
        <authorList>
            <person name="Bak J.E."/>
        </authorList>
    </citation>
    <scope>NUCLEOTIDE SEQUENCE [LARGE SCALE GENOMIC DNA]</scope>
    <source>
        <strain evidence="2 3">AGMB00274</strain>
    </source>
</reference>
<dbReference type="PANTHER" id="PTHR47197">
    <property type="entry name" value="PROTEIN NIRF"/>
    <property type="match status" value="1"/>
</dbReference>
<evidence type="ECO:0000313" key="3">
    <source>
        <dbReference type="Proteomes" id="UP001165444"/>
    </source>
</evidence>
<keyword evidence="1" id="KW-0732">Signal</keyword>
<feature type="chain" id="PRO_5046309595" evidence="1">
    <location>
        <begin position="23"/>
        <end position="372"/>
    </location>
</feature>
<dbReference type="RefSeq" id="WP_243326600.1">
    <property type="nucleotide sequence ID" value="NZ_JAKZMM010000069.1"/>
</dbReference>
<dbReference type="Pfam" id="PF16819">
    <property type="entry name" value="DUF5074"/>
    <property type="match status" value="1"/>
</dbReference>
<name>A0ABT0C5L5_9BACT</name>
<evidence type="ECO:0000256" key="1">
    <source>
        <dbReference type="SAM" id="SignalP"/>
    </source>
</evidence>
<protein>
    <submittedName>
        <fullName evidence="2">YncE family protein</fullName>
    </submittedName>
</protein>
<evidence type="ECO:0000313" key="2">
    <source>
        <dbReference type="EMBL" id="MCJ2382298.1"/>
    </source>
</evidence>
<dbReference type="Proteomes" id="UP001165444">
    <property type="component" value="Unassembled WGS sequence"/>
</dbReference>
<feature type="signal peptide" evidence="1">
    <location>
        <begin position="1"/>
        <end position="22"/>
    </location>
</feature>
<dbReference type="Gene3D" id="2.130.10.10">
    <property type="entry name" value="YVTN repeat-like/Quinoprotein amine dehydrogenase"/>
    <property type="match status" value="1"/>
</dbReference>
<dbReference type="EMBL" id="JAKZMM010000069">
    <property type="protein sequence ID" value="MCJ2382298.1"/>
    <property type="molecule type" value="Genomic_DNA"/>
</dbReference>
<comment type="caution">
    <text evidence="2">The sequence shown here is derived from an EMBL/GenBank/DDBJ whole genome shotgun (WGS) entry which is preliminary data.</text>
</comment>
<keyword evidence="3" id="KW-1185">Reference proteome</keyword>
<proteinExistence type="predicted"/>
<dbReference type="SUPFAM" id="SSF101898">
    <property type="entry name" value="NHL repeat"/>
    <property type="match status" value="1"/>
</dbReference>
<organism evidence="2 3">
    <name type="scientific">Parabacteroides faecalis</name>
    <dbReference type="NCBI Taxonomy" id="2924040"/>
    <lineage>
        <taxon>Bacteria</taxon>
        <taxon>Pseudomonadati</taxon>
        <taxon>Bacteroidota</taxon>
        <taxon>Bacteroidia</taxon>
        <taxon>Bacteroidales</taxon>
        <taxon>Tannerellaceae</taxon>
        <taxon>Parabacteroides</taxon>
    </lineage>
</organism>
<dbReference type="InterPro" id="IPR051200">
    <property type="entry name" value="Host-pathogen_enzymatic-act"/>
</dbReference>
<gene>
    <name evidence="2" type="ORF">MUN53_17060</name>
</gene>
<dbReference type="SUPFAM" id="SSF63825">
    <property type="entry name" value="YWTD domain"/>
    <property type="match status" value="1"/>
</dbReference>